<keyword evidence="2" id="KW-0732">Signal</keyword>
<keyword evidence="1" id="KW-0812">Transmembrane</keyword>
<sequence length="143" mass="16194">MWSPNKAICSIALVALAWRSSVAVEANNSSLQLWSANITVESQKQTRSLHEYYDFIITEYSFKFWSVFMLVSIALLAYAALAATYYAKINPTFPTHDYDYDYYMARKRSVSDSSRITLDGLSVSSIARILQAVEEPPNVTSNR</sequence>
<reference evidence="3" key="1">
    <citation type="submission" date="2013-04" db="EMBL/GenBank/DDBJ databases">
        <authorList>
            <person name="Qu J."/>
            <person name="Murali S.C."/>
            <person name="Bandaranaike D."/>
            <person name="Bellair M."/>
            <person name="Blankenburg K."/>
            <person name="Chao H."/>
            <person name="Dinh H."/>
            <person name="Doddapaneni H."/>
            <person name="Downs B."/>
            <person name="Dugan-Rocha S."/>
            <person name="Elkadiri S."/>
            <person name="Gnanaolivu R.D."/>
            <person name="Hernandez B."/>
            <person name="Javaid M."/>
            <person name="Jayaseelan J.C."/>
            <person name="Lee S."/>
            <person name="Li M."/>
            <person name="Ming W."/>
            <person name="Munidasa M."/>
            <person name="Muniz J."/>
            <person name="Nguyen L."/>
            <person name="Ongeri F."/>
            <person name="Osuji N."/>
            <person name="Pu L.-L."/>
            <person name="Puazo M."/>
            <person name="Qu C."/>
            <person name="Quiroz J."/>
            <person name="Raj R."/>
            <person name="Weissenberger G."/>
            <person name="Xin Y."/>
            <person name="Zou X."/>
            <person name="Han Y."/>
            <person name="Richards S."/>
            <person name="Worley K."/>
            <person name="Muzny D."/>
            <person name="Gibbs R."/>
        </authorList>
    </citation>
    <scope>NUCLEOTIDE SEQUENCE</scope>
    <source>
        <strain evidence="3">Sampled in the wild</strain>
    </source>
</reference>
<evidence type="ECO:0000313" key="3">
    <source>
        <dbReference type="EMBL" id="KAG8227050.1"/>
    </source>
</evidence>
<feature type="chain" id="PRO_5035438667" evidence="2">
    <location>
        <begin position="24"/>
        <end position="143"/>
    </location>
</feature>
<reference evidence="3" key="2">
    <citation type="submission" date="2017-10" db="EMBL/GenBank/DDBJ databases">
        <title>Ladona fulva Genome sequencing and assembly.</title>
        <authorList>
            <person name="Murali S."/>
            <person name="Richards S."/>
            <person name="Bandaranaike D."/>
            <person name="Bellair M."/>
            <person name="Blankenburg K."/>
            <person name="Chao H."/>
            <person name="Dinh H."/>
            <person name="Doddapaneni H."/>
            <person name="Dugan-Rocha S."/>
            <person name="Elkadiri S."/>
            <person name="Gnanaolivu R."/>
            <person name="Hernandez B."/>
            <person name="Skinner E."/>
            <person name="Javaid M."/>
            <person name="Lee S."/>
            <person name="Li M."/>
            <person name="Ming W."/>
            <person name="Munidasa M."/>
            <person name="Muniz J."/>
            <person name="Nguyen L."/>
            <person name="Hughes D."/>
            <person name="Osuji N."/>
            <person name="Pu L.-L."/>
            <person name="Puazo M."/>
            <person name="Qu C."/>
            <person name="Quiroz J."/>
            <person name="Raj R."/>
            <person name="Weissenberger G."/>
            <person name="Xin Y."/>
            <person name="Zou X."/>
            <person name="Han Y."/>
            <person name="Worley K."/>
            <person name="Muzny D."/>
            <person name="Gibbs R."/>
        </authorList>
    </citation>
    <scope>NUCLEOTIDE SEQUENCE</scope>
    <source>
        <strain evidence="3">Sampled in the wild</strain>
    </source>
</reference>
<keyword evidence="4" id="KW-1185">Reference proteome</keyword>
<evidence type="ECO:0000256" key="2">
    <source>
        <dbReference type="SAM" id="SignalP"/>
    </source>
</evidence>
<accession>A0A8K0K2D1</accession>
<dbReference type="Proteomes" id="UP000792457">
    <property type="component" value="Unassembled WGS sequence"/>
</dbReference>
<feature type="transmembrane region" description="Helical" evidence="1">
    <location>
        <begin position="64"/>
        <end position="87"/>
    </location>
</feature>
<proteinExistence type="predicted"/>
<comment type="caution">
    <text evidence="3">The sequence shown here is derived from an EMBL/GenBank/DDBJ whole genome shotgun (WGS) entry which is preliminary data.</text>
</comment>
<organism evidence="3 4">
    <name type="scientific">Ladona fulva</name>
    <name type="common">Scarce chaser dragonfly</name>
    <name type="synonym">Libellula fulva</name>
    <dbReference type="NCBI Taxonomy" id="123851"/>
    <lineage>
        <taxon>Eukaryota</taxon>
        <taxon>Metazoa</taxon>
        <taxon>Ecdysozoa</taxon>
        <taxon>Arthropoda</taxon>
        <taxon>Hexapoda</taxon>
        <taxon>Insecta</taxon>
        <taxon>Pterygota</taxon>
        <taxon>Palaeoptera</taxon>
        <taxon>Odonata</taxon>
        <taxon>Epiprocta</taxon>
        <taxon>Anisoptera</taxon>
        <taxon>Libelluloidea</taxon>
        <taxon>Libellulidae</taxon>
        <taxon>Ladona</taxon>
    </lineage>
</organism>
<dbReference type="OrthoDB" id="7614304at2759"/>
<keyword evidence="1" id="KW-0472">Membrane</keyword>
<evidence type="ECO:0000313" key="4">
    <source>
        <dbReference type="Proteomes" id="UP000792457"/>
    </source>
</evidence>
<gene>
    <name evidence="3" type="ORF">J437_LFUL013233</name>
</gene>
<keyword evidence="1" id="KW-1133">Transmembrane helix</keyword>
<feature type="signal peptide" evidence="2">
    <location>
        <begin position="1"/>
        <end position="23"/>
    </location>
</feature>
<evidence type="ECO:0000256" key="1">
    <source>
        <dbReference type="SAM" id="Phobius"/>
    </source>
</evidence>
<name>A0A8K0K2D1_LADFU</name>
<dbReference type="EMBL" id="KZ308309">
    <property type="protein sequence ID" value="KAG8227050.1"/>
    <property type="molecule type" value="Genomic_DNA"/>
</dbReference>
<dbReference type="AlphaFoldDB" id="A0A8K0K2D1"/>
<protein>
    <submittedName>
        <fullName evidence="3">Uncharacterized protein</fullName>
    </submittedName>
</protein>